<dbReference type="InterPro" id="IPR045046">
    <property type="entry name" value="Vps9-like"/>
</dbReference>
<dbReference type="Proteomes" id="UP000039046">
    <property type="component" value="Unassembled WGS sequence"/>
</dbReference>
<dbReference type="GO" id="GO:0031267">
    <property type="term" value="F:small GTPase binding"/>
    <property type="evidence" value="ECO:0007669"/>
    <property type="project" value="TreeGrafter"/>
</dbReference>
<dbReference type="GO" id="GO:0005085">
    <property type="term" value="F:guanyl-nucleotide exchange factor activity"/>
    <property type="evidence" value="ECO:0007669"/>
    <property type="project" value="InterPro"/>
</dbReference>
<dbReference type="InterPro" id="IPR003123">
    <property type="entry name" value="VPS9"/>
</dbReference>
<feature type="region of interest" description="Disordered" evidence="1">
    <location>
        <begin position="392"/>
        <end position="449"/>
    </location>
</feature>
<protein>
    <submittedName>
        <fullName evidence="3">Putative VPS9 domain-containing protein</fullName>
    </submittedName>
</protein>
<feature type="compositionally biased region" description="Basic and acidic residues" evidence="1">
    <location>
        <begin position="54"/>
        <end position="73"/>
    </location>
</feature>
<dbReference type="STRING" id="1531966.A0A0A1TG79"/>
<feature type="compositionally biased region" description="Basic and acidic residues" evidence="1">
    <location>
        <begin position="553"/>
        <end position="574"/>
    </location>
</feature>
<feature type="region of interest" description="Disordered" evidence="1">
    <location>
        <begin position="504"/>
        <end position="588"/>
    </location>
</feature>
<dbReference type="OrthoDB" id="10264848at2759"/>
<feature type="domain" description="VPS9" evidence="2">
    <location>
        <begin position="238"/>
        <end position="392"/>
    </location>
</feature>
<feature type="compositionally biased region" description="Polar residues" evidence="1">
    <location>
        <begin position="538"/>
        <end position="547"/>
    </location>
</feature>
<dbReference type="Pfam" id="PF02204">
    <property type="entry name" value="VPS9"/>
    <property type="match status" value="1"/>
</dbReference>
<feature type="compositionally biased region" description="Low complexity" evidence="1">
    <location>
        <begin position="575"/>
        <end position="588"/>
    </location>
</feature>
<gene>
    <name evidence="3" type="ORF">VHEMI05273</name>
</gene>
<feature type="region of interest" description="Disordered" evidence="1">
    <location>
        <begin position="639"/>
        <end position="663"/>
    </location>
</feature>
<organism evidence="3 4">
    <name type="scientific">[Torrubiella] hemipterigena</name>
    <dbReference type="NCBI Taxonomy" id="1531966"/>
    <lineage>
        <taxon>Eukaryota</taxon>
        <taxon>Fungi</taxon>
        <taxon>Dikarya</taxon>
        <taxon>Ascomycota</taxon>
        <taxon>Pezizomycotina</taxon>
        <taxon>Sordariomycetes</taxon>
        <taxon>Hypocreomycetidae</taxon>
        <taxon>Hypocreales</taxon>
        <taxon>Clavicipitaceae</taxon>
        <taxon>Clavicipitaceae incertae sedis</taxon>
        <taxon>'Torrubiella' clade</taxon>
    </lineage>
</organism>
<evidence type="ECO:0000313" key="4">
    <source>
        <dbReference type="Proteomes" id="UP000039046"/>
    </source>
</evidence>
<evidence type="ECO:0000313" key="3">
    <source>
        <dbReference type="EMBL" id="CEJ89430.1"/>
    </source>
</evidence>
<dbReference type="EMBL" id="CDHN01000002">
    <property type="protein sequence ID" value="CEJ89430.1"/>
    <property type="molecule type" value="Genomic_DNA"/>
</dbReference>
<feature type="region of interest" description="Disordered" evidence="1">
    <location>
        <begin position="150"/>
        <end position="190"/>
    </location>
</feature>
<dbReference type="GO" id="GO:0016192">
    <property type="term" value="P:vesicle-mediated transport"/>
    <property type="evidence" value="ECO:0007669"/>
    <property type="project" value="InterPro"/>
</dbReference>
<feature type="region of interest" description="Disordered" evidence="1">
    <location>
        <begin position="1"/>
        <end position="81"/>
    </location>
</feature>
<evidence type="ECO:0000256" key="1">
    <source>
        <dbReference type="SAM" id="MobiDB-lite"/>
    </source>
</evidence>
<dbReference type="PANTHER" id="PTHR23101">
    <property type="entry name" value="RAB GDP/GTP EXCHANGE FACTOR"/>
    <property type="match status" value="1"/>
</dbReference>
<dbReference type="GO" id="GO:0005829">
    <property type="term" value="C:cytosol"/>
    <property type="evidence" value="ECO:0007669"/>
    <property type="project" value="TreeGrafter"/>
</dbReference>
<feature type="compositionally biased region" description="Basic and acidic residues" evidence="1">
    <location>
        <begin position="1"/>
        <end position="10"/>
    </location>
</feature>
<feature type="compositionally biased region" description="Low complexity" evidence="1">
    <location>
        <begin position="151"/>
        <end position="164"/>
    </location>
</feature>
<dbReference type="PANTHER" id="PTHR23101:SF97">
    <property type="entry name" value="DOMAIN PROTEIN, PUTATIVE (AFU_ORTHOLOGUE AFUA_2G10890)-RELATED"/>
    <property type="match status" value="1"/>
</dbReference>
<dbReference type="InterPro" id="IPR037191">
    <property type="entry name" value="VPS9_dom_sf"/>
</dbReference>
<dbReference type="SUPFAM" id="SSF109993">
    <property type="entry name" value="VPS9 domain"/>
    <property type="match status" value="1"/>
</dbReference>
<evidence type="ECO:0000259" key="2">
    <source>
        <dbReference type="PROSITE" id="PS51205"/>
    </source>
</evidence>
<dbReference type="SMART" id="SM00167">
    <property type="entry name" value="VPS9"/>
    <property type="match status" value="1"/>
</dbReference>
<dbReference type="AlphaFoldDB" id="A0A0A1TG79"/>
<reference evidence="3 4" key="1">
    <citation type="journal article" date="2015" name="Genome Announc.">
        <title>Draft Genome Sequence and Gene Annotation of the Entomopathogenic Fungus Verticillium hemipterigenum.</title>
        <authorList>
            <person name="Horn F."/>
            <person name="Habel A."/>
            <person name="Scharf D.H."/>
            <person name="Dworschak J."/>
            <person name="Brakhage A.A."/>
            <person name="Guthke R."/>
            <person name="Hertweck C."/>
            <person name="Linde J."/>
        </authorList>
    </citation>
    <scope>NUCLEOTIDE SEQUENCE [LARGE SCALE GENOMIC DNA]</scope>
</reference>
<sequence length="725" mass="78299">MASHGRDKASSGHSSPGRIRSNSSRASPAESDPLRPPKRFHTIQNDSKGSTFKELAEEADRPDAFETSEHTDSEDVADAGRGSIDLDELPIELITLTDSFIESLSAKVHSTPPNIDKLSQLFQDFYGLASSHINTHISALATRHSRDELPASASSNSLSATASRLRSKAVSLGSKEKPKETPKAGPEQQMITAEELAERKRARKALEAKKGLMEEAVERRLCEAIYKKIYRHRSTQDEAQDDKLRSKTAALALVGIGPHDLGIDLGNVSEEADHAILDNKIKESLSAARKDLKEMHESHYPLGKLNHLKAAHKSIVDTLAHFQPSASADEIMPMLIFTLITLAPEDLHVISDLHFMQNFRWEPKLTGEAAYCLTNLEATISFLQTVDLTTLRADEHPSGPPKSLDSPKTETFPPAYTSPDPTTPTTSTVEESNETATGSKPVASSGGLTASNVLRNRRLSDLVNTPAQALGAASDVVFSTADHGLKTISNSLGESYGFLLGKLRERQQGPQESITVPRTLDDARKLVSTPPPEDDDNTTASGNSSVLGTEDADSIKSKPEDRVLTLIGGKREPSVDSTRSARSASSSKKVLFAEDASASGTPPAAQAPAMLDQVRSLGTSFNPMSRLPSMNMIRGFGRNLATSTPLTPPPKESAEVKDGGDLSTAFPDLAAALPPRDIPKIAPPNKRFMEIQTPGELRLGEVLDLLRDYRRLAGALKNMGAFEEK</sequence>
<name>A0A0A1TG79_9HYPO</name>
<dbReference type="PROSITE" id="PS51205">
    <property type="entry name" value="VPS9"/>
    <property type="match status" value="1"/>
</dbReference>
<proteinExistence type="predicted"/>
<dbReference type="Gene3D" id="1.20.1050.80">
    <property type="entry name" value="VPS9 domain"/>
    <property type="match status" value="1"/>
</dbReference>
<dbReference type="HOGENOM" id="CLU_017705_0_0_1"/>
<accession>A0A0A1TG79</accession>
<feature type="compositionally biased region" description="Low complexity" evidence="1">
    <location>
        <begin position="417"/>
        <end position="437"/>
    </location>
</feature>
<keyword evidence="4" id="KW-1185">Reference proteome</keyword>
<dbReference type="GO" id="GO:0030139">
    <property type="term" value="C:endocytic vesicle"/>
    <property type="evidence" value="ECO:0007669"/>
    <property type="project" value="TreeGrafter"/>
</dbReference>